<accession>A0A814FQN9</accession>
<evidence type="ECO:0000259" key="1">
    <source>
        <dbReference type="Pfam" id="PF10551"/>
    </source>
</evidence>
<evidence type="ECO:0000313" key="2">
    <source>
        <dbReference type="EMBL" id="CAF0986185.1"/>
    </source>
</evidence>
<dbReference type="AlphaFoldDB" id="A0A814FQN9"/>
<dbReference type="PANTHER" id="PTHR47160">
    <property type="entry name" value="PUTATIVE-RELATED"/>
    <property type="match status" value="1"/>
</dbReference>
<dbReference type="Pfam" id="PF10551">
    <property type="entry name" value="MULE"/>
    <property type="match status" value="1"/>
</dbReference>
<feature type="domain" description="MULE transposase" evidence="1">
    <location>
        <begin position="203"/>
        <end position="293"/>
    </location>
</feature>
<evidence type="ECO:0000313" key="3">
    <source>
        <dbReference type="EMBL" id="CAF3758453.1"/>
    </source>
</evidence>
<sequence>MYFYITRLWVEFYKSLSADGDVNYLSRTATVSINIGTDAYFDNDTSLEQFERLLEFKRDYKVELCKELGVQLPAKVKLDEIREILSKHRAFQSDNNMVDYLDQVHLYSARPKKISECAITAHDSPRRIINEALLDVHTDDGTAIPSYTASHRTIERKCKKDDIPTVINGGDRSLLYDNEDSDYRTIVLSSDDDLNRLSNSEHWHADDTFKVAPQLFCQLYTIHGFMRGRSVPLVYALLPGKSEAVYGELFNVLLQNVSKHPKLITVDSEKAVEHLIKQKLATITISGCCFHLEQALWRKKQDLGLQ</sequence>
<name>A0A814FQN9_9BILA</name>
<proteinExistence type="predicted"/>
<organism evidence="2 4">
    <name type="scientific">Didymodactylos carnosus</name>
    <dbReference type="NCBI Taxonomy" id="1234261"/>
    <lineage>
        <taxon>Eukaryota</taxon>
        <taxon>Metazoa</taxon>
        <taxon>Spiralia</taxon>
        <taxon>Gnathifera</taxon>
        <taxon>Rotifera</taxon>
        <taxon>Eurotatoria</taxon>
        <taxon>Bdelloidea</taxon>
        <taxon>Philodinida</taxon>
        <taxon>Philodinidae</taxon>
        <taxon>Didymodactylos</taxon>
    </lineage>
</organism>
<dbReference type="OrthoDB" id="6145089at2759"/>
<gene>
    <name evidence="2" type="ORF">GPM918_LOCUS13014</name>
    <name evidence="3" type="ORF">SRO942_LOCUS13014</name>
</gene>
<dbReference type="EMBL" id="CAJOBC010002923">
    <property type="protein sequence ID" value="CAF3758453.1"/>
    <property type="molecule type" value="Genomic_DNA"/>
</dbReference>
<dbReference type="Proteomes" id="UP000681722">
    <property type="component" value="Unassembled WGS sequence"/>
</dbReference>
<protein>
    <recommendedName>
        <fullName evidence="1">MULE transposase domain-containing protein</fullName>
    </recommendedName>
</protein>
<keyword evidence="4" id="KW-1185">Reference proteome</keyword>
<dbReference type="PANTHER" id="PTHR47160:SF10">
    <property type="entry name" value="MULE TRANSPOSASE DOMAIN-CONTAINING PROTEIN"/>
    <property type="match status" value="1"/>
</dbReference>
<comment type="caution">
    <text evidence="2">The sequence shown here is derived from an EMBL/GenBank/DDBJ whole genome shotgun (WGS) entry which is preliminary data.</text>
</comment>
<dbReference type="EMBL" id="CAJNOQ010002923">
    <property type="protein sequence ID" value="CAF0986185.1"/>
    <property type="molecule type" value="Genomic_DNA"/>
</dbReference>
<evidence type="ECO:0000313" key="4">
    <source>
        <dbReference type="Proteomes" id="UP000663829"/>
    </source>
</evidence>
<dbReference type="Proteomes" id="UP000663829">
    <property type="component" value="Unassembled WGS sequence"/>
</dbReference>
<reference evidence="2" key="1">
    <citation type="submission" date="2021-02" db="EMBL/GenBank/DDBJ databases">
        <authorList>
            <person name="Nowell W R."/>
        </authorList>
    </citation>
    <scope>NUCLEOTIDE SEQUENCE</scope>
</reference>
<dbReference type="InterPro" id="IPR018289">
    <property type="entry name" value="MULE_transposase_dom"/>
</dbReference>